<feature type="region of interest" description="Disordered" evidence="1">
    <location>
        <begin position="1"/>
        <end position="110"/>
    </location>
</feature>
<dbReference type="EMBL" id="KE148168">
    <property type="protein sequence ID" value="EPE03327.1"/>
    <property type="molecule type" value="Genomic_DNA"/>
</dbReference>
<name>S3BSC3_OPHP1</name>
<sequence length="110" mass="11583">MGRNQKPKQKPGKGRTAKKPQNRWDRRNQPEGEDPRLAGSELGADTQSAQQKEPAVPTQTVPDQTLSAGVNTTLNNTASQGPQKNGPQPGQSRQPSPTTPAGCTGRSAGS</sequence>
<keyword evidence="3" id="KW-1185">Reference proteome</keyword>
<reference evidence="2 3" key="1">
    <citation type="journal article" date="2013" name="BMC Genomics">
        <title>The genome and transcriptome of the pine saprophyte Ophiostoma piceae, and a comparison with the bark beetle-associated pine pathogen Grosmannia clavigera.</title>
        <authorList>
            <person name="Haridas S."/>
            <person name="Wang Y."/>
            <person name="Lim L."/>
            <person name="Massoumi Alamouti S."/>
            <person name="Jackman S."/>
            <person name="Docking R."/>
            <person name="Robertson G."/>
            <person name="Birol I."/>
            <person name="Bohlmann J."/>
            <person name="Breuil C."/>
        </authorList>
    </citation>
    <scope>NUCLEOTIDE SEQUENCE [LARGE SCALE GENOMIC DNA]</scope>
    <source>
        <strain evidence="2 3">UAMH 11346</strain>
    </source>
</reference>
<dbReference type="Proteomes" id="UP000016923">
    <property type="component" value="Unassembled WGS sequence"/>
</dbReference>
<organism evidence="2 3">
    <name type="scientific">Ophiostoma piceae (strain UAMH 11346)</name>
    <name type="common">Sap stain fungus</name>
    <dbReference type="NCBI Taxonomy" id="1262450"/>
    <lineage>
        <taxon>Eukaryota</taxon>
        <taxon>Fungi</taxon>
        <taxon>Dikarya</taxon>
        <taxon>Ascomycota</taxon>
        <taxon>Pezizomycotina</taxon>
        <taxon>Sordariomycetes</taxon>
        <taxon>Sordariomycetidae</taxon>
        <taxon>Ophiostomatales</taxon>
        <taxon>Ophiostomataceae</taxon>
        <taxon>Ophiostoma</taxon>
    </lineage>
</organism>
<protein>
    <submittedName>
        <fullName evidence="2">Uncharacterized protein</fullName>
    </submittedName>
</protein>
<dbReference type="HOGENOM" id="CLU_2171775_0_0_1"/>
<feature type="compositionally biased region" description="Low complexity" evidence="1">
    <location>
        <begin position="80"/>
        <end position="100"/>
    </location>
</feature>
<dbReference type="VEuPathDB" id="FungiDB:F503_07630"/>
<feature type="compositionally biased region" description="Basic residues" evidence="1">
    <location>
        <begin position="1"/>
        <end position="21"/>
    </location>
</feature>
<gene>
    <name evidence="2" type="ORF">F503_07630</name>
</gene>
<evidence type="ECO:0000256" key="1">
    <source>
        <dbReference type="SAM" id="MobiDB-lite"/>
    </source>
</evidence>
<proteinExistence type="predicted"/>
<feature type="compositionally biased region" description="Polar residues" evidence="1">
    <location>
        <begin position="45"/>
        <end position="79"/>
    </location>
</feature>
<evidence type="ECO:0000313" key="3">
    <source>
        <dbReference type="Proteomes" id="UP000016923"/>
    </source>
</evidence>
<feature type="compositionally biased region" description="Basic and acidic residues" evidence="1">
    <location>
        <begin position="22"/>
        <end position="36"/>
    </location>
</feature>
<dbReference type="AlphaFoldDB" id="S3BSC3"/>
<accession>S3BSC3</accession>
<evidence type="ECO:0000313" key="2">
    <source>
        <dbReference type="EMBL" id="EPE03327.1"/>
    </source>
</evidence>